<accession>V5TJ92</accession>
<dbReference type="Gene3D" id="2.60.40.10">
    <property type="entry name" value="Immunoglobulins"/>
    <property type="match status" value="1"/>
</dbReference>
<keyword evidence="5" id="KW-1185">Reference proteome</keyword>
<dbReference type="InterPro" id="IPR047589">
    <property type="entry name" value="DUF11_rpt"/>
</dbReference>
<proteinExistence type="predicted"/>
<dbReference type="HOGENOM" id="CLU_026973_1_0_2"/>
<dbReference type="GeneID" id="23803618"/>
<dbReference type="InterPro" id="IPR001434">
    <property type="entry name" value="OmcB-like_DUF11"/>
</dbReference>
<feature type="domain" description="DUF11" evidence="2">
    <location>
        <begin position="54"/>
        <end position="126"/>
    </location>
</feature>
<sequence>MHRRVRRWSGGLAAALFLVSVSLLTAEPLLLAATAIPLIYVAYGALSRMPAGTDLQAARSVSDAQPTPGEPVEVELTVTNTGSSSLTDVRVIDGVPEELAVVEGSPRLCTSLRPDESVTLSYAVMAKRGTYTFDAAAVRVRTLSASDEVTVDLPVAGDGSLTCSNTVSEVPMADATLPRAGTLPTDTGGSGLEFHSTRSYQSGDPVNRIDWRRYAKTDELTTIDYREEQAVRTVLVVDARPPARVTPEPGFPTGAELSAYAAERLFDALSRTSVVASVCAVGLAPEDVPGGLGPDGLAWVDASGGHAAAHARQIFDSVGRAAARQSDTDIFDSVGRAAARQSDTDAAGDAGASEDESPQQPHRGDAQVTTADGGTIEDPGLLAVLARLPPTAQVVVFSPAADDWPVSLVSSLAVRDYPTTLVSPSLARGDSLGAAVAGTERIARLQRAELSGATVIDWDLDSPIDVALRASLADLFSV</sequence>
<dbReference type="Pfam" id="PF01882">
    <property type="entry name" value="DUF58"/>
    <property type="match status" value="1"/>
</dbReference>
<evidence type="ECO:0000256" key="1">
    <source>
        <dbReference type="SAM" id="MobiDB-lite"/>
    </source>
</evidence>
<evidence type="ECO:0000259" key="3">
    <source>
        <dbReference type="Pfam" id="PF01882"/>
    </source>
</evidence>
<feature type="region of interest" description="Disordered" evidence="1">
    <location>
        <begin position="336"/>
        <end position="373"/>
    </location>
</feature>
<dbReference type="PANTHER" id="PTHR33608:SF6">
    <property type="entry name" value="BLL2464 PROTEIN"/>
    <property type="match status" value="1"/>
</dbReference>
<dbReference type="InterPro" id="IPR002881">
    <property type="entry name" value="DUF58"/>
</dbReference>
<gene>
    <name evidence="4" type="ORF">HISP_01650</name>
</gene>
<feature type="domain" description="DUF58" evidence="3">
    <location>
        <begin position="197"/>
        <end position="241"/>
    </location>
</feature>
<dbReference type="Pfam" id="PF01345">
    <property type="entry name" value="DUF11"/>
    <property type="match status" value="1"/>
</dbReference>
<organism evidence="4 5">
    <name type="scientific">Haloarcula hispanica N601</name>
    <dbReference type="NCBI Taxonomy" id="1417673"/>
    <lineage>
        <taxon>Archaea</taxon>
        <taxon>Methanobacteriati</taxon>
        <taxon>Methanobacteriota</taxon>
        <taxon>Stenosarchaea group</taxon>
        <taxon>Halobacteria</taxon>
        <taxon>Halobacteriales</taxon>
        <taxon>Haloarculaceae</taxon>
        <taxon>Haloarcula</taxon>
    </lineage>
</organism>
<dbReference type="EMBL" id="CP006884">
    <property type="protein sequence ID" value="AHB64760.1"/>
    <property type="molecule type" value="Genomic_DNA"/>
</dbReference>
<dbReference type="NCBIfam" id="TIGR01451">
    <property type="entry name" value="B_ant_repeat"/>
    <property type="match status" value="1"/>
</dbReference>
<evidence type="ECO:0008006" key="6">
    <source>
        <dbReference type="Google" id="ProtNLM"/>
    </source>
</evidence>
<dbReference type="InterPro" id="IPR013783">
    <property type="entry name" value="Ig-like_fold"/>
</dbReference>
<evidence type="ECO:0000313" key="4">
    <source>
        <dbReference type="EMBL" id="AHB64760.1"/>
    </source>
</evidence>
<dbReference type="Proteomes" id="UP000018572">
    <property type="component" value="Chromosome 1"/>
</dbReference>
<dbReference type="AlphaFoldDB" id="V5TJ92"/>
<protein>
    <recommendedName>
        <fullName evidence="6">DUF58 domain-containing protein</fullName>
    </recommendedName>
</protein>
<reference evidence="4 5" key="1">
    <citation type="journal article" date="2014" name="Genome Announc.">
        <title>Complete Genome Sequence of the Extremely Halophilic Archaeon Haloarcula hispanica Strain N601.</title>
        <authorList>
            <person name="Ding J.Y."/>
            <person name="Chiang P.W."/>
            <person name="Hong M.J."/>
            <person name="Dyall-Smith M."/>
            <person name="Tang S.L."/>
        </authorList>
    </citation>
    <scope>NUCLEOTIDE SEQUENCE [LARGE SCALE GENOMIC DNA]</scope>
    <source>
        <strain evidence="4 5">N601</strain>
    </source>
</reference>
<dbReference type="KEGG" id="hhn:HISP_01650"/>
<evidence type="ECO:0000259" key="2">
    <source>
        <dbReference type="Pfam" id="PF01345"/>
    </source>
</evidence>
<dbReference type="PANTHER" id="PTHR33608">
    <property type="entry name" value="BLL2464 PROTEIN"/>
    <property type="match status" value="1"/>
</dbReference>
<dbReference type="RefSeq" id="WP_023843092.1">
    <property type="nucleotide sequence ID" value="NC_023013.1"/>
</dbReference>
<name>V5TJ92_HALHI</name>
<evidence type="ECO:0000313" key="5">
    <source>
        <dbReference type="Proteomes" id="UP000018572"/>
    </source>
</evidence>